<keyword evidence="11 15" id="KW-0411">Iron-sulfur</keyword>
<dbReference type="Gene3D" id="3.80.30.20">
    <property type="entry name" value="tm_1862 like domain"/>
    <property type="match status" value="1"/>
</dbReference>
<accession>A0ABS1CI13</accession>
<reference evidence="17 18" key="1">
    <citation type="journal article" date="2020" name="Microorganisms">
        <title>Osmotic Adaptation and Compatible Solute Biosynthesis of Phototrophic Bacteria as Revealed from Genome Analyses.</title>
        <authorList>
            <person name="Imhoff J.F."/>
            <person name="Rahn T."/>
            <person name="Kunzel S."/>
            <person name="Keller A."/>
            <person name="Neulinger S.C."/>
        </authorList>
    </citation>
    <scope>NUCLEOTIDE SEQUENCE [LARGE SCALE GENOMIC DNA]</scope>
    <source>
        <strain evidence="17 18">DSM 6210</strain>
    </source>
</reference>
<evidence type="ECO:0000256" key="8">
    <source>
        <dbReference type="ARBA" id="ARBA00022723"/>
    </source>
</evidence>
<evidence type="ECO:0000256" key="5">
    <source>
        <dbReference type="ARBA" id="ARBA00022485"/>
    </source>
</evidence>
<dbReference type="SMART" id="SM00729">
    <property type="entry name" value="Elp3"/>
    <property type="match status" value="1"/>
</dbReference>
<gene>
    <name evidence="17" type="primary">hemN</name>
    <name evidence="17" type="ORF">CKO31_12590</name>
</gene>
<keyword evidence="9 15" id="KW-0560">Oxidoreductase</keyword>
<evidence type="ECO:0000256" key="6">
    <source>
        <dbReference type="ARBA" id="ARBA00022490"/>
    </source>
</evidence>
<evidence type="ECO:0000259" key="16">
    <source>
        <dbReference type="PROSITE" id="PS51918"/>
    </source>
</evidence>
<dbReference type="InterPro" id="IPR004558">
    <property type="entry name" value="Coprogen_oxidase_HemN"/>
</dbReference>
<evidence type="ECO:0000256" key="2">
    <source>
        <dbReference type="ARBA" id="ARBA00004785"/>
    </source>
</evidence>
<comment type="function">
    <text evidence="13">Involved in the heme biosynthesis. Catalyzes the anaerobic oxidative decarboxylation of propionate groups of rings A and B of coproporphyrinogen III to yield the vinyl groups in protoporphyrinogen IX.</text>
</comment>
<comment type="cofactor">
    <cofactor evidence="15">
        <name>[4Fe-4S] cluster</name>
        <dbReference type="ChEBI" id="CHEBI:49883"/>
    </cofactor>
    <text evidence="15">Binds 1 [4Fe-4S] cluster. The cluster is coordinated with 3 cysteines and an exchangeable S-adenosyl-L-methionine.</text>
</comment>
<evidence type="ECO:0000256" key="12">
    <source>
        <dbReference type="ARBA" id="ARBA00023244"/>
    </source>
</evidence>
<evidence type="ECO:0000256" key="10">
    <source>
        <dbReference type="ARBA" id="ARBA00023004"/>
    </source>
</evidence>
<keyword evidence="10 15" id="KW-0408">Iron</keyword>
<dbReference type="Proteomes" id="UP000748752">
    <property type="component" value="Unassembled WGS sequence"/>
</dbReference>
<comment type="subcellular location">
    <subcellularLocation>
        <location evidence="1 15">Cytoplasm</location>
    </subcellularLocation>
</comment>
<keyword evidence="6 15" id="KW-0963">Cytoplasm</keyword>
<keyword evidence="12 15" id="KW-0627">Porphyrin biosynthesis</keyword>
<dbReference type="RefSeq" id="WP_200238013.1">
    <property type="nucleotide sequence ID" value="NZ_NRRV01000028.1"/>
</dbReference>
<dbReference type="CDD" id="cd01335">
    <property type="entry name" value="Radical_SAM"/>
    <property type="match status" value="1"/>
</dbReference>
<comment type="similarity">
    <text evidence="3 15">Belongs to the anaerobic coproporphyrinogen-III oxidase family.</text>
</comment>
<dbReference type="InterPro" id="IPR034505">
    <property type="entry name" value="Coproporphyrinogen-III_oxidase"/>
</dbReference>
<evidence type="ECO:0000256" key="13">
    <source>
        <dbReference type="ARBA" id="ARBA00024295"/>
    </source>
</evidence>
<dbReference type="EC" id="1.3.98.3" evidence="15"/>
<dbReference type="Pfam" id="PF04055">
    <property type="entry name" value="Radical_SAM"/>
    <property type="match status" value="1"/>
</dbReference>
<dbReference type="PANTHER" id="PTHR13932">
    <property type="entry name" value="COPROPORPHYRINIGEN III OXIDASE"/>
    <property type="match status" value="1"/>
</dbReference>
<feature type="domain" description="Radical SAM core" evidence="16">
    <location>
        <begin position="51"/>
        <end position="284"/>
    </location>
</feature>
<dbReference type="PIRSF" id="PIRSF000167">
    <property type="entry name" value="HemN"/>
    <property type="match status" value="1"/>
</dbReference>
<evidence type="ECO:0000256" key="4">
    <source>
        <dbReference type="ARBA" id="ARBA00011245"/>
    </source>
</evidence>
<dbReference type="InterPro" id="IPR023404">
    <property type="entry name" value="rSAM_horseshoe"/>
</dbReference>
<evidence type="ECO:0000313" key="17">
    <source>
        <dbReference type="EMBL" id="MBK1631566.1"/>
    </source>
</evidence>
<evidence type="ECO:0000256" key="3">
    <source>
        <dbReference type="ARBA" id="ARBA00005493"/>
    </source>
</evidence>
<dbReference type="SFLD" id="SFLDG01065">
    <property type="entry name" value="anaerobic_coproporphyrinogen-I"/>
    <property type="match status" value="1"/>
</dbReference>
<dbReference type="NCBIfam" id="TIGR00538">
    <property type="entry name" value="hemN"/>
    <property type="match status" value="1"/>
</dbReference>
<name>A0ABS1CI13_9GAMM</name>
<evidence type="ECO:0000313" key="18">
    <source>
        <dbReference type="Proteomes" id="UP000748752"/>
    </source>
</evidence>
<evidence type="ECO:0000256" key="7">
    <source>
        <dbReference type="ARBA" id="ARBA00022691"/>
    </source>
</evidence>
<comment type="pathway">
    <text evidence="2 15">Porphyrin-containing compound metabolism; protoporphyrin-IX biosynthesis; protoporphyrinogen-IX from coproporphyrinogen-III (AdoMet route): step 1/1.</text>
</comment>
<dbReference type="EMBL" id="NRRV01000028">
    <property type="protein sequence ID" value="MBK1631566.1"/>
    <property type="molecule type" value="Genomic_DNA"/>
</dbReference>
<keyword evidence="8 15" id="KW-0479">Metal-binding</keyword>
<dbReference type="PANTHER" id="PTHR13932:SF6">
    <property type="entry name" value="OXYGEN-INDEPENDENT COPROPORPHYRINOGEN III OXIDASE"/>
    <property type="match status" value="1"/>
</dbReference>
<dbReference type="SFLD" id="SFLDS00029">
    <property type="entry name" value="Radical_SAM"/>
    <property type="match status" value="1"/>
</dbReference>
<comment type="catalytic activity">
    <reaction evidence="14 15">
        <text>coproporphyrinogen III + 2 S-adenosyl-L-methionine = protoporphyrinogen IX + 2 5'-deoxyadenosine + 2 L-methionine + 2 CO2</text>
        <dbReference type="Rhea" id="RHEA:15425"/>
        <dbReference type="ChEBI" id="CHEBI:16526"/>
        <dbReference type="ChEBI" id="CHEBI:17319"/>
        <dbReference type="ChEBI" id="CHEBI:57307"/>
        <dbReference type="ChEBI" id="CHEBI:57309"/>
        <dbReference type="ChEBI" id="CHEBI:57844"/>
        <dbReference type="ChEBI" id="CHEBI:59789"/>
        <dbReference type="EC" id="1.3.98.3"/>
    </reaction>
</comment>
<evidence type="ECO:0000256" key="1">
    <source>
        <dbReference type="ARBA" id="ARBA00004496"/>
    </source>
</evidence>
<dbReference type="InterPro" id="IPR006638">
    <property type="entry name" value="Elp3/MiaA/NifB-like_rSAM"/>
</dbReference>
<evidence type="ECO:0000256" key="11">
    <source>
        <dbReference type="ARBA" id="ARBA00023014"/>
    </source>
</evidence>
<keyword evidence="5 15" id="KW-0004">4Fe-4S</keyword>
<comment type="caution">
    <text evidence="17">The sequence shown here is derived from an EMBL/GenBank/DDBJ whole genome shotgun (WGS) entry which is preliminary data.</text>
</comment>
<dbReference type="SUPFAM" id="SSF102114">
    <property type="entry name" value="Radical SAM enzymes"/>
    <property type="match status" value="1"/>
</dbReference>
<protein>
    <recommendedName>
        <fullName evidence="15">Coproporphyrinogen-III oxidase</fullName>
        <ecNumber evidence="15">1.3.98.3</ecNumber>
    </recommendedName>
</protein>
<sequence>MSTATPAEITPDYVQRLTGRGRRFESTVRSPCWGGEYSAEDYAQDLAAVAQRPSETLSLYVHIPFCAGRCLYCGCNTTVTHDSERMDAYLDTLDREMAMVAERINGDRDVLQVHLAGGTPNYLSEAQLTRLTEMLERRFHIVPDTECSMECDPRRTSAGQLELLHALGFRSIGFGVQDLDPDVQRAIGRIQSEELIRDVYWMARDIGFDSIGFDLIYGLPQQSAATFERTLDTVLELAPDRVACFGYARKTLDGPHQHAIDVHELPDNAERERLFRAAVAAFTQAGYTWIGLDTFALETDDLALAQAEGRLHRNCIGYTATPSAHLAGLGAGAIGELRGTCVQNQPDLQTWQQEVDAGRIPVDRGHKLSDLDRRRRDAISHLICNLELPHEMADGCLDDEYRRLAAYAGDGLVEALPHGLRVTEAGRFFLRELCTEHDAYFHWDRARWHFSPSE</sequence>
<dbReference type="Gene3D" id="1.10.10.920">
    <property type="match status" value="1"/>
</dbReference>
<dbReference type="InterPro" id="IPR007197">
    <property type="entry name" value="rSAM"/>
</dbReference>
<keyword evidence="18" id="KW-1185">Reference proteome</keyword>
<dbReference type="PROSITE" id="PS51918">
    <property type="entry name" value="RADICAL_SAM"/>
    <property type="match status" value="1"/>
</dbReference>
<evidence type="ECO:0000256" key="14">
    <source>
        <dbReference type="ARBA" id="ARBA00048321"/>
    </source>
</evidence>
<evidence type="ECO:0000256" key="9">
    <source>
        <dbReference type="ARBA" id="ARBA00023002"/>
    </source>
</evidence>
<keyword evidence="7 15" id="KW-0949">S-adenosyl-L-methionine</keyword>
<organism evidence="17 18">
    <name type="scientific">Thiohalocapsa halophila</name>
    <dbReference type="NCBI Taxonomy" id="69359"/>
    <lineage>
        <taxon>Bacteria</taxon>
        <taxon>Pseudomonadati</taxon>
        <taxon>Pseudomonadota</taxon>
        <taxon>Gammaproteobacteria</taxon>
        <taxon>Chromatiales</taxon>
        <taxon>Chromatiaceae</taxon>
        <taxon>Thiohalocapsa</taxon>
    </lineage>
</organism>
<comment type="subunit">
    <text evidence="4">Monomer.</text>
</comment>
<evidence type="ECO:0000256" key="15">
    <source>
        <dbReference type="PIRNR" id="PIRNR000167"/>
    </source>
</evidence>
<dbReference type="InterPro" id="IPR058240">
    <property type="entry name" value="rSAM_sf"/>
</dbReference>
<proteinExistence type="inferred from homology"/>